<evidence type="ECO:0000256" key="5">
    <source>
        <dbReference type="ARBA" id="ARBA00022984"/>
    </source>
</evidence>
<keyword evidence="3" id="KW-0378">Hydrolase</keyword>
<feature type="signal peptide" evidence="10">
    <location>
        <begin position="1"/>
        <end position="27"/>
    </location>
</feature>
<dbReference type="GO" id="GO:0008360">
    <property type="term" value="P:regulation of cell shape"/>
    <property type="evidence" value="ECO:0007669"/>
    <property type="project" value="UniProtKB-KW"/>
</dbReference>
<feature type="chain" id="PRO_5001905880" evidence="10">
    <location>
        <begin position="28"/>
        <end position="314"/>
    </location>
</feature>
<dbReference type="Proteomes" id="UP000029264">
    <property type="component" value="Unassembled WGS sequence"/>
</dbReference>
<comment type="caution">
    <text evidence="12">The sequence shown here is derived from an EMBL/GenBank/DDBJ whole genome shotgun (WGS) entry which is preliminary data.</text>
</comment>
<dbReference type="EMBL" id="JPEO01000021">
    <property type="protein sequence ID" value="KFZ36269.1"/>
    <property type="molecule type" value="Genomic_DNA"/>
</dbReference>
<evidence type="ECO:0000256" key="1">
    <source>
        <dbReference type="ARBA" id="ARBA00007164"/>
    </source>
</evidence>
<feature type="domain" description="Peptidase S11 D-alanyl-D-alanine carboxypeptidase A N-terminal" evidence="11">
    <location>
        <begin position="35"/>
        <end position="260"/>
    </location>
</feature>
<dbReference type="Pfam" id="PF00768">
    <property type="entry name" value="Peptidase_S11"/>
    <property type="match status" value="1"/>
</dbReference>
<feature type="active site" description="Proton acceptor" evidence="7">
    <location>
        <position position="70"/>
    </location>
</feature>
<dbReference type="PANTHER" id="PTHR21581">
    <property type="entry name" value="D-ALANYL-D-ALANINE CARBOXYPEPTIDASE"/>
    <property type="match status" value="1"/>
</dbReference>
<dbReference type="MEROPS" id="S11.002"/>
<dbReference type="GO" id="GO:0006508">
    <property type="term" value="P:proteolysis"/>
    <property type="evidence" value="ECO:0007669"/>
    <property type="project" value="InterPro"/>
</dbReference>
<feature type="active site" evidence="7">
    <location>
        <position position="124"/>
    </location>
</feature>
<evidence type="ECO:0000313" key="12">
    <source>
        <dbReference type="EMBL" id="KFZ36269.1"/>
    </source>
</evidence>
<evidence type="ECO:0000313" key="13">
    <source>
        <dbReference type="Proteomes" id="UP000029264"/>
    </source>
</evidence>
<evidence type="ECO:0000259" key="11">
    <source>
        <dbReference type="Pfam" id="PF00768"/>
    </source>
</evidence>
<comment type="similarity">
    <text evidence="1 9">Belongs to the peptidase S11 family.</text>
</comment>
<feature type="active site" description="Proton acceptor" evidence="7">
    <location>
        <position position="67"/>
    </location>
</feature>
<dbReference type="NCBIfam" id="NF008668">
    <property type="entry name" value="PRK11669.1"/>
    <property type="match status" value="1"/>
</dbReference>
<dbReference type="AlphaFoldDB" id="A0A094JE01"/>
<evidence type="ECO:0000256" key="10">
    <source>
        <dbReference type="SAM" id="SignalP"/>
    </source>
</evidence>
<dbReference type="SUPFAM" id="SSF56601">
    <property type="entry name" value="beta-lactamase/transpeptidase-like"/>
    <property type="match status" value="1"/>
</dbReference>
<dbReference type="GO" id="GO:0009252">
    <property type="term" value="P:peptidoglycan biosynthetic process"/>
    <property type="evidence" value="ECO:0007669"/>
    <property type="project" value="UniProtKB-KW"/>
</dbReference>
<evidence type="ECO:0000256" key="4">
    <source>
        <dbReference type="ARBA" id="ARBA00022960"/>
    </source>
</evidence>
<dbReference type="PANTHER" id="PTHR21581:SF26">
    <property type="entry name" value="D-ALANYL-D-ALANINE ENDOPEPTIDASE"/>
    <property type="match status" value="1"/>
</dbReference>
<dbReference type="PRINTS" id="PR00725">
    <property type="entry name" value="DADACBPTASE1"/>
</dbReference>
<proteinExistence type="inferred from homology"/>
<gene>
    <name evidence="12" type="primary">pbpG</name>
    <name evidence="12" type="ORF">HR45_17345</name>
</gene>
<keyword evidence="13" id="KW-1185">Reference proteome</keyword>
<organism evidence="12 13">
    <name type="scientific">Shewanella mangrovi</name>
    <dbReference type="NCBI Taxonomy" id="1515746"/>
    <lineage>
        <taxon>Bacteria</taxon>
        <taxon>Pseudomonadati</taxon>
        <taxon>Pseudomonadota</taxon>
        <taxon>Gammaproteobacteria</taxon>
        <taxon>Alteromonadales</taxon>
        <taxon>Shewanellaceae</taxon>
        <taxon>Shewanella</taxon>
    </lineage>
</organism>
<dbReference type="GO" id="GO:0071555">
    <property type="term" value="P:cell wall organization"/>
    <property type="evidence" value="ECO:0007669"/>
    <property type="project" value="UniProtKB-KW"/>
</dbReference>
<dbReference type="InterPro" id="IPR001967">
    <property type="entry name" value="Peptidase_S11_N"/>
</dbReference>
<keyword evidence="5" id="KW-0573">Peptidoglycan synthesis</keyword>
<dbReference type="OrthoDB" id="5688590at2"/>
<dbReference type="STRING" id="1515746.HR45_17345"/>
<keyword evidence="6" id="KW-0961">Cell wall biogenesis/degradation</keyword>
<evidence type="ECO:0000256" key="2">
    <source>
        <dbReference type="ARBA" id="ARBA00022729"/>
    </source>
</evidence>
<keyword evidence="4" id="KW-0133">Cell shape</keyword>
<sequence length="314" mass="34482">MRLVPMLRRLFTASLCCLMLLSSSVFAAPKIPENQQLLASQSTMLVDLDTGKTLYSEAPDLVTPIASVSKLMTALVVLDAGLPLNERIRVDVSQSPIMQNVISRIRIGSTLTRKEALALSLMASENRAATTLAHHYPGGFTAFVAAMNAKAKALGMNNSHFEEPTGLSSHNVSTAADLIKLVLAVRKYPLIGKLSSAKNRSVTFHRPRYSLAFYNTNPLVNRKSWHIELTKTGYTDDAGHCLVMLTKMGHRHVAFVALDSYGKYTHIADATRLKKWITTGKSSPVPDEALAYKLKKRAEHEQLSAQQENLLAVP</sequence>
<evidence type="ECO:0000256" key="3">
    <source>
        <dbReference type="ARBA" id="ARBA00022801"/>
    </source>
</evidence>
<dbReference type="eggNOG" id="COG1686">
    <property type="taxonomic scope" value="Bacteria"/>
</dbReference>
<evidence type="ECO:0000256" key="9">
    <source>
        <dbReference type="RuleBase" id="RU004016"/>
    </source>
</evidence>
<protein>
    <submittedName>
        <fullName evidence="12">D-alanyl-D-alanine endopeptidase</fullName>
    </submittedName>
</protein>
<name>A0A094JE01_9GAMM</name>
<dbReference type="InterPro" id="IPR018044">
    <property type="entry name" value="Peptidase_S11"/>
</dbReference>
<accession>A0A094JE01</accession>
<evidence type="ECO:0000256" key="7">
    <source>
        <dbReference type="PIRSR" id="PIRSR618044-1"/>
    </source>
</evidence>
<dbReference type="Gene3D" id="3.40.710.10">
    <property type="entry name" value="DD-peptidase/beta-lactamase superfamily"/>
    <property type="match status" value="1"/>
</dbReference>
<evidence type="ECO:0000256" key="8">
    <source>
        <dbReference type="PIRSR" id="PIRSR618044-2"/>
    </source>
</evidence>
<feature type="binding site" evidence="8">
    <location>
        <position position="231"/>
    </location>
    <ligand>
        <name>substrate</name>
    </ligand>
</feature>
<reference evidence="12 13" key="1">
    <citation type="submission" date="2014-06" db="EMBL/GenBank/DDBJ databases">
        <title>Shewanella sp. YQH10.</title>
        <authorList>
            <person name="Liu Y."/>
            <person name="Zeng R."/>
        </authorList>
    </citation>
    <scope>NUCLEOTIDE SEQUENCE [LARGE SCALE GENOMIC DNA]</scope>
    <source>
        <strain evidence="12 13">YQH10</strain>
    </source>
</reference>
<dbReference type="GO" id="GO:0009002">
    <property type="term" value="F:serine-type D-Ala-D-Ala carboxypeptidase activity"/>
    <property type="evidence" value="ECO:0007669"/>
    <property type="project" value="InterPro"/>
</dbReference>
<keyword evidence="2 10" id="KW-0732">Signal</keyword>
<dbReference type="InterPro" id="IPR012338">
    <property type="entry name" value="Beta-lactam/transpept-like"/>
</dbReference>
<evidence type="ECO:0000256" key="6">
    <source>
        <dbReference type="ARBA" id="ARBA00023316"/>
    </source>
</evidence>